<comment type="caution">
    <text evidence="2">The sequence shown here is derived from an EMBL/GenBank/DDBJ whole genome shotgun (WGS) entry which is preliminary data.</text>
</comment>
<protein>
    <submittedName>
        <fullName evidence="2">Uncharacterized protein</fullName>
    </submittedName>
</protein>
<keyword evidence="1" id="KW-0472">Membrane</keyword>
<dbReference type="EMBL" id="AHJG01000193">
    <property type="protein sequence ID" value="EPA05318.1"/>
    <property type="molecule type" value="Genomic_DNA"/>
</dbReference>
<name>S2E3C4_9ARCH</name>
<dbReference type="TCDB" id="9.B.109.1.1">
    <property type="family name" value="the putative archaeal 2 tms holin (a2-hol) family"/>
</dbReference>
<evidence type="ECO:0000313" key="3">
    <source>
        <dbReference type="Proteomes" id="UP000014065"/>
    </source>
</evidence>
<dbReference type="AlphaFoldDB" id="S2E3C4"/>
<dbReference type="OrthoDB" id="8570at2157"/>
<dbReference type="RefSeq" id="WP_010192554.1">
    <property type="nucleotide sequence ID" value="NZ_AHJG01000193.1"/>
</dbReference>
<dbReference type="Proteomes" id="UP000014065">
    <property type="component" value="Unassembled WGS sequence"/>
</dbReference>
<keyword evidence="1" id="KW-1133">Transmembrane helix</keyword>
<organism evidence="2 3">
    <name type="scientific">Candidatus Nitrosarchaeum limnium BG20</name>
    <dbReference type="NCBI Taxonomy" id="859192"/>
    <lineage>
        <taxon>Archaea</taxon>
        <taxon>Nitrososphaerota</taxon>
        <taxon>Nitrososphaeria</taxon>
        <taxon>Nitrosopumilales</taxon>
        <taxon>Nitrosopumilaceae</taxon>
        <taxon>Nitrosarchaeum</taxon>
    </lineage>
</organism>
<proteinExistence type="predicted"/>
<gene>
    <name evidence="2" type="ORF">BG20_I0116</name>
</gene>
<feature type="transmembrane region" description="Helical" evidence="1">
    <location>
        <begin position="20"/>
        <end position="39"/>
    </location>
</feature>
<keyword evidence="3" id="KW-1185">Reference proteome</keyword>
<feature type="transmembrane region" description="Helical" evidence="1">
    <location>
        <begin position="51"/>
        <end position="73"/>
    </location>
</feature>
<keyword evidence="1" id="KW-0812">Transmembrane</keyword>
<reference evidence="2 3" key="1">
    <citation type="journal article" date="2012" name="J. Bacteriol.">
        <title>Genome Sequence of "Candidatus Nitrosoarchaeum limnia" BG20, a Low-Salinity Ammonia-Oxidizing Archaeon from the San Francisco Bay Estuary.</title>
        <authorList>
            <person name="Mosier A.C."/>
            <person name="Allen E.E."/>
            <person name="Kim M."/>
            <person name="Ferriera S."/>
            <person name="Francis C.A."/>
        </authorList>
    </citation>
    <scope>NUCLEOTIDE SEQUENCE [LARGE SCALE GENOMIC DNA]</scope>
    <source>
        <strain evidence="2 3">BG20</strain>
    </source>
</reference>
<evidence type="ECO:0000313" key="2">
    <source>
        <dbReference type="EMBL" id="EPA05318.1"/>
    </source>
</evidence>
<accession>S2E3C4</accession>
<sequence length="132" mass="15968">MREGWMRSRWWEFRMGHSTYLIFILTFVNFVLISYRLLIEKIPFLKEIVPELWIFVVVFLALYIPVSIIIGFWHRRTQLRVETTLSMEQNPFVAKMFRTMLDVQTGKATKEEIEKFREVLVKIEKKFEFGGI</sequence>
<evidence type="ECO:0000256" key="1">
    <source>
        <dbReference type="SAM" id="Phobius"/>
    </source>
</evidence>